<evidence type="ECO:0000313" key="1">
    <source>
        <dbReference type="EMBL" id="CAG5023694.1"/>
    </source>
</evidence>
<accession>A0A8S3XGB6</accession>
<protein>
    <submittedName>
        <fullName evidence="1">(apollo) hypothetical protein</fullName>
    </submittedName>
</protein>
<comment type="caution">
    <text evidence="1">The sequence shown here is derived from an EMBL/GenBank/DDBJ whole genome shotgun (WGS) entry which is preliminary data.</text>
</comment>
<dbReference type="Proteomes" id="UP000691718">
    <property type="component" value="Unassembled WGS sequence"/>
</dbReference>
<gene>
    <name evidence="1" type="ORF">PAPOLLO_LOCUS18022</name>
</gene>
<dbReference type="AlphaFoldDB" id="A0A8S3XGB6"/>
<proteinExistence type="predicted"/>
<evidence type="ECO:0000313" key="2">
    <source>
        <dbReference type="Proteomes" id="UP000691718"/>
    </source>
</evidence>
<organism evidence="1 2">
    <name type="scientific">Parnassius apollo</name>
    <name type="common">Apollo butterfly</name>
    <name type="synonym">Papilio apollo</name>
    <dbReference type="NCBI Taxonomy" id="110799"/>
    <lineage>
        <taxon>Eukaryota</taxon>
        <taxon>Metazoa</taxon>
        <taxon>Ecdysozoa</taxon>
        <taxon>Arthropoda</taxon>
        <taxon>Hexapoda</taxon>
        <taxon>Insecta</taxon>
        <taxon>Pterygota</taxon>
        <taxon>Neoptera</taxon>
        <taxon>Endopterygota</taxon>
        <taxon>Lepidoptera</taxon>
        <taxon>Glossata</taxon>
        <taxon>Ditrysia</taxon>
        <taxon>Papilionoidea</taxon>
        <taxon>Papilionidae</taxon>
        <taxon>Parnassiinae</taxon>
        <taxon>Parnassini</taxon>
        <taxon>Parnassius</taxon>
        <taxon>Parnassius</taxon>
    </lineage>
</organism>
<dbReference type="EMBL" id="CAJQZP010001153">
    <property type="protein sequence ID" value="CAG5023694.1"/>
    <property type="molecule type" value="Genomic_DNA"/>
</dbReference>
<keyword evidence="2" id="KW-1185">Reference proteome</keyword>
<name>A0A8S3XGB6_PARAO</name>
<reference evidence="1" key="1">
    <citation type="submission" date="2021-04" db="EMBL/GenBank/DDBJ databases">
        <authorList>
            <person name="Tunstrom K."/>
        </authorList>
    </citation>
    <scope>NUCLEOTIDE SEQUENCE</scope>
</reference>
<sequence length="126" mass="14236">MIRSQNSDVTFSAVVRKTLLCQSLTCQVRLRRRTVGALDLRETCGRRITIIEQQTIKGGEEFQLKRAAARDLAAGKLGAASAVRKDTLLCRQSRIHIKLTNPLLRQNLRGKFVEFSVLNETRKLLT</sequence>